<gene>
    <name evidence="1" type="ORF">QF035_009239</name>
</gene>
<dbReference type="EMBL" id="JAUSZI010000002">
    <property type="protein sequence ID" value="MDQ1031657.1"/>
    <property type="molecule type" value="Genomic_DNA"/>
</dbReference>
<comment type="caution">
    <text evidence="1">The sequence shown here is derived from an EMBL/GenBank/DDBJ whole genome shotgun (WGS) entry which is preliminary data.</text>
</comment>
<protein>
    <submittedName>
        <fullName evidence="1">Uncharacterized protein</fullName>
    </submittedName>
</protein>
<sequence>MADQLPSIYFKHPLFQSEALAGSVEKMRRSITSTTVLEAAYRSGSAEAQARNLSATPEEGREALDLYNKAVRDGRYIKELSTDPVRVAEQLDVSLSPGAAALLQEATTLSLMQGADGTGMARSDTELIAVAVIVIIILLEAPTPDTEVIVDESGQVKL</sequence>
<proteinExistence type="predicted"/>
<accession>A0ABU0T7X2</accession>
<keyword evidence="2" id="KW-1185">Reference proteome</keyword>
<name>A0ABU0T7X2_9ACTN</name>
<evidence type="ECO:0000313" key="1">
    <source>
        <dbReference type="EMBL" id="MDQ1031657.1"/>
    </source>
</evidence>
<reference evidence="1 2" key="1">
    <citation type="submission" date="2023-07" db="EMBL/GenBank/DDBJ databases">
        <title>Comparative genomics of wheat-associated soil bacteria to identify genetic determinants of phenazine resistance.</title>
        <authorList>
            <person name="Mouncey N."/>
        </authorList>
    </citation>
    <scope>NUCLEOTIDE SEQUENCE [LARGE SCALE GENOMIC DNA]</scope>
    <source>
        <strain evidence="1 2">V2I4</strain>
    </source>
</reference>
<dbReference type="RefSeq" id="WP_307527945.1">
    <property type="nucleotide sequence ID" value="NZ_JAUSZI010000002.1"/>
</dbReference>
<organism evidence="1 2">
    <name type="scientific">Streptomyces umbrinus</name>
    <dbReference type="NCBI Taxonomy" id="67370"/>
    <lineage>
        <taxon>Bacteria</taxon>
        <taxon>Bacillati</taxon>
        <taxon>Actinomycetota</taxon>
        <taxon>Actinomycetes</taxon>
        <taxon>Kitasatosporales</taxon>
        <taxon>Streptomycetaceae</taxon>
        <taxon>Streptomyces</taxon>
        <taxon>Streptomyces phaeochromogenes group</taxon>
    </lineage>
</organism>
<evidence type="ECO:0000313" key="2">
    <source>
        <dbReference type="Proteomes" id="UP001230328"/>
    </source>
</evidence>
<dbReference type="Proteomes" id="UP001230328">
    <property type="component" value="Unassembled WGS sequence"/>
</dbReference>